<keyword evidence="3" id="KW-1185">Reference proteome</keyword>
<evidence type="ECO:0000313" key="2">
    <source>
        <dbReference type="EMBL" id="MDH8678791.1"/>
    </source>
</evidence>
<dbReference type="Proteomes" id="UP001158045">
    <property type="component" value="Unassembled WGS sequence"/>
</dbReference>
<reference evidence="2 3" key="1">
    <citation type="submission" date="2023-04" db="EMBL/GenBank/DDBJ databases">
        <title>Fusibacter bizertensis strain WBS, isolated from littoral bottom sediments of the Arctic seas - biochemical and genomic analysis.</title>
        <authorList>
            <person name="Brioukhanov A.L."/>
        </authorList>
    </citation>
    <scope>NUCLEOTIDE SEQUENCE [LARGE SCALE GENOMIC DNA]</scope>
    <source>
        <strain evidence="2 3">WBS</strain>
    </source>
</reference>
<dbReference type="EMBL" id="JARYZI010000007">
    <property type="protein sequence ID" value="MDH8678791.1"/>
    <property type="molecule type" value="Genomic_DNA"/>
</dbReference>
<evidence type="ECO:0000313" key="3">
    <source>
        <dbReference type="Proteomes" id="UP001158045"/>
    </source>
</evidence>
<feature type="region of interest" description="Disordered" evidence="1">
    <location>
        <begin position="30"/>
        <end position="50"/>
    </location>
</feature>
<protein>
    <submittedName>
        <fullName evidence="2">Uncharacterized protein</fullName>
    </submittedName>
</protein>
<organism evidence="2 3">
    <name type="scientific">Fusibacter bizertensis</name>
    <dbReference type="NCBI Taxonomy" id="1488331"/>
    <lineage>
        <taxon>Bacteria</taxon>
        <taxon>Bacillati</taxon>
        <taxon>Bacillota</taxon>
        <taxon>Clostridia</taxon>
        <taxon>Eubacteriales</taxon>
        <taxon>Eubacteriales Family XII. Incertae Sedis</taxon>
        <taxon>Fusibacter</taxon>
    </lineage>
</organism>
<name>A0ABT6NEF8_9FIRM</name>
<accession>A0ABT6NEF8</accession>
<gene>
    <name evidence="2" type="ORF">QE109_11565</name>
</gene>
<comment type="caution">
    <text evidence="2">The sequence shown here is derived from an EMBL/GenBank/DDBJ whole genome shotgun (WGS) entry which is preliminary data.</text>
</comment>
<feature type="compositionally biased region" description="Low complexity" evidence="1">
    <location>
        <begin position="30"/>
        <end position="40"/>
    </location>
</feature>
<proteinExistence type="predicted"/>
<evidence type="ECO:0000256" key="1">
    <source>
        <dbReference type="SAM" id="MobiDB-lite"/>
    </source>
</evidence>
<sequence>MNVATAPKITASFIRHSTLSIFKNMTDASEASESLTESSTQIGQAGRDFF</sequence>
<dbReference type="RefSeq" id="WP_281094681.1">
    <property type="nucleotide sequence ID" value="NZ_JARYZI010000007.1"/>
</dbReference>